<dbReference type="AlphaFoldDB" id="A0A218VSJ4"/>
<dbReference type="PANTHER" id="PTHR31080">
    <property type="entry name" value="PECTINESTERASE INHIBITOR-LIKE"/>
    <property type="match status" value="1"/>
</dbReference>
<dbReference type="NCBIfam" id="TIGR01614">
    <property type="entry name" value="PME_inhib"/>
    <property type="match status" value="1"/>
</dbReference>
<reference evidence="7" key="1">
    <citation type="journal article" date="2017" name="Plant J.">
        <title>The pomegranate (Punica granatum L.) genome and the genomics of punicalagin biosynthesis.</title>
        <authorList>
            <person name="Qin G."/>
            <person name="Xu C."/>
            <person name="Ming R."/>
            <person name="Tang H."/>
            <person name="Guyot R."/>
            <person name="Kramer E.M."/>
            <person name="Hu Y."/>
            <person name="Yi X."/>
            <person name="Qi Y."/>
            <person name="Xu X."/>
            <person name="Gao Z."/>
            <person name="Pan H."/>
            <person name="Jian J."/>
            <person name="Tian Y."/>
            <person name="Yue Z."/>
            <person name="Xu Y."/>
        </authorList>
    </citation>
    <scope>NUCLEOTIDE SEQUENCE [LARGE SCALE GENOMIC DNA]</scope>
    <source>
        <strain evidence="7">cv. Dabenzi</strain>
    </source>
</reference>
<dbReference type="InterPro" id="IPR035513">
    <property type="entry name" value="Invertase/methylesterase_inhib"/>
</dbReference>
<dbReference type="PANTHER" id="PTHR31080:SF64">
    <property type="entry name" value="PLANT INVERTASE_PECTIN METHYLESTERASE INHIBITOR SUPERFAMILY PROTEIN"/>
    <property type="match status" value="1"/>
</dbReference>
<organism evidence="5 7">
    <name type="scientific">Punica granatum</name>
    <name type="common">Pomegranate</name>
    <dbReference type="NCBI Taxonomy" id="22663"/>
    <lineage>
        <taxon>Eukaryota</taxon>
        <taxon>Viridiplantae</taxon>
        <taxon>Streptophyta</taxon>
        <taxon>Embryophyta</taxon>
        <taxon>Tracheophyta</taxon>
        <taxon>Spermatophyta</taxon>
        <taxon>Magnoliopsida</taxon>
        <taxon>eudicotyledons</taxon>
        <taxon>Gunneridae</taxon>
        <taxon>Pentapetalae</taxon>
        <taxon>rosids</taxon>
        <taxon>malvids</taxon>
        <taxon>Myrtales</taxon>
        <taxon>Lythraceae</taxon>
        <taxon>Punica</taxon>
    </lineage>
</organism>
<dbReference type="Proteomes" id="UP000233551">
    <property type="component" value="Unassembled WGS sequence"/>
</dbReference>
<dbReference type="InterPro" id="IPR006501">
    <property type="entry name" value="Pectinesterase_inhib_dom"/>
</dbReference>
<feature type="domain" description="Pectinesterase inhibitor" evidence="4">
    <location>
        <begin position="36"/>
        <end position="138"/>
    </location>
</feature>
<sequence>MKMQSLSFFITFLLLLLHNLPILSADSADPPVTESNATEFIRTSCSQTRNPDVCCAMLIGYANAIQNDPTQLALTAISVSLSHVQDVASYISNLSLRANETSNNDHLEVTALHDCLSNFRNAVAQMRGSLKQMRQLRGGDPSS</sequence>
<dbReference type="GO" id="GO:0004857">
    <property type="term" value="F:enzyme inhibitor activity"/>
    <property type="evidence" value="ECO:0007669"/>
    <property type="project" value="InterPro"/>
</dbReference>
<evidence type="ECO:0000313" key="6">
    <source>
        <dbReference type="EMBL" id="PKI52172.1"/>
    </source>
</evidence>
<evidence type="ECO:0000313" key="8">
    <source>
        <dbReference type="Proteomes" id="UP000233551"/>
    </source>
</evidence>
<dbReference type="Gene3D" id="1.20.140.40">
    <property type="entry name" value="Invertase/pectin methylesterase inhibitor family protein"/>
    <property type="match status" value="1"/>
</dbReference>
<reference evidence="5" key="2">
    <citation type="submission" date="2017-06" db="EMBL/GenBank/DDBJ databases">
        <title>The pomegranate genome and the genomics of punicalagin biosynthesis.</title>
        <authorList>
            <person name="Xu C."/>
        </authorList>
    </citation>
    <scope>NUCLEOTIDE SEQUENCE [LARGE SCALE GENOMIC DNA]</scope>
    <source>
        <tissue evidence="5">Fresh leaf</tissue>
    </source>
</reference>
<feature type="chain" id="PRO_5014071502" description="Pectinesterase inhibitor domain-containing protein" evidence="3">
    <location>
        <begin position="26"/>
        <end position="143"/>
    </location>
</feature>
<evidence type="ECO:0000259" key="4">
    <source>
        <dbReference type="SMART" id="SM00856"/>
    </source>
</evidence>
<gene>
    <name evidence="5" type="ORF">CDL15_Pgr001014</name>
    <name evidence="6" type="ORF">CRG98_027442</name>
</gene>
<dbReference type="InterPro" id="IPR051955">
    <property type="entry name" value="PME_Inhibitor"/>
</dbReference>
<evidence type="ECO:0000313" key="5">
    <source>
        <dbReference type="EMBL" id="OWM63465.1"/>
    </source>
</evidence>
<comment type="caution">
    <text evidence="5">The sequence shown here is derived from an EMBL/GenBank/DDBJ whole genome shotgun (WGS) entry which is preliminary data.</text>
</comment>
<name>A0A218VSJ4_PUNGR</name>
<proteinExistence type="inferred from homology"/>
<keyword evidence="1 3" id="KW-0732">Signal</keyword>
<dbReference type="SMART" id="SM00856">
    <property type="entry name" value="PMEI"/>
    <property type="match status" value="1"/>
</dbReference>
<keyword evidence="8" id="KW-1185">Reference proteome</keyword>
<protein>
    <recommendedName>
        <fullName evidence="4">Pectinesterase inhibitor domain-containing protein</fullName>
    </recommendedName>
</protein>
<dbReference type="Pfam" id="PF04043">
    <property type="entry name" value="PMEI"/>
    <property type="match status" value="1"/>
</dbReference>
<dbReference type="EMBL" id="MTKT01006046">
    <property type="protein sequence ID" value="OWM63465.1"/>
    <property type="molecule type" value="Genomic_DNA"/>
</dbReference>
<dbReference type="EMBL" id="PGOL01001968">
    <property type="protein sequence ID" value="PKI52172.1"/>
    <property type="molecule type" value="Genomic_DNA"/>
</dbReference>
<dbReference type="Proteomes" id="UP000197138">
    <property type="component" value="Unassembled WGS sequence"/>
</dbReference>
<evidence type="ECO:0000313" key="7">
    <source>
        <dbReference type="Proteomes" id="UP000197138"/>
    </source>
</evidence>
<feature type="signal peptide" evidence="3">
    <location>
        <begin position="1"/>
        <end position="25"/>
    </location>
</feature>
<evidence type="ECO:0000256" key="2">
    <source>
        <dbReference type="ARBA" id="ARBA00038471"/>
    </source>
</evidence>
<reference evidence="6 8" key="3">
    <citation type="submission" date="2017-11" db="EMBL/GenBank/DDBJ databases">
        <title>De-novo sequencing of pomegranate (Punica granatum L.) genome.</title>
        <authorList>
            <person name="Akparov Z."/>
            <person name="Amiraslanov A."/>
            <person name="Hajiyeva S."/>
            <person name="Abbasov M."/>
            <person name="Kaur K."/>
            <person name="Hamwieh A."/>
            <person name="Solovyev V."/>
            <person name="Salamov A."/>
            <person name="Braich B."/>
            <person name="Kosarev P."/>
            <person name="Mahmoud A."/>
            <person name="Hajiyev E."/>
            <person name="Babayeva S."/>
            <person name="Izzatullayeva V."/>
            <person name="Mammadov A."/>
            <person name="Mammadov A."/>
            <person name="Sharifova S."/>
            <person name="Ojaghi J."/>
            <person name="Eynullazada K."/>
            <person name="Bayramov B."/>
            <person name="Abdulazimova A."/>
            <person name="Shahmuradov I."/>
        </authorList>
    </citation>
    <scope>NUCLEOTIDE SEQUENCE [LARGE SCALE GENOMIC DNA]</scope>
    <source>
        <strain evidence="6">AG2017</strain>
        <strain evidence="8">cv. AG2017</strain>
        <tissue evidence="6">Leaf</tissue>
    </source>
</reference>
<dbReference type="STRING" id="22663.A0A218VSJ4"/>
<dbReference type="SUPFAM" id="SSF101148">
    <property type="entry name" value="Plant invertase/pectin methylesterase inhibitor"/>
    <property type="match status" value="1"/>
</dbReference>
<evidence type="ECO:0000256" key="1">
    <source>
        <dbReference type="ARBA" id="ARBA00022729"/>
    </source>
</evidence>
<accession>A0A218VSJ4</accession>
<evidence type="ECO:0000256" key="3">
    <source>
        <dbReference type="SAM" id="SignalP"/>
    </source>
</evidence>
<comment type="similarity">
    <text evidence="2">Belongs to the PMEI family.</text>
</comment>
<dbReference type="CDD" id="cd15798">
    <property type="entry name" value="PMEI-like_3"/>
    <property type="match status" value="1"/>
</dbReference>